<protein>
    <submittedName>
        <fullName evidence="1">Uncharacterized protein</fullName>
    </submittedName>
</protein>
<name>A0ABP8RU21_9PSEU</name>
<keyword evidence="2" id="KW-1185">Reference proteome</keyword>
<sequence length="88" mass="9813">MPTTHTDLVTHLAGTTSLSAGEAARVVDEVLAYFAETTEAFVRRRHTELRARGLHNDQIFERIGAELGARRVAPRALTARQLRRLVYG</sequence>
<accession>A0ABP8RU21</accession>
<evidence type="ECO:0000313" key="2">
    <source>
        <dbReference type="Proteomes" id="UP001501598"/>
    </source>
</evidence>
<dbReference type="RefSeq" id="WP_345419764.1">
    <property type="nucleotide sequence ID" value="NZ_BAABGT010000049.1"/>
</dbReference>
<organism evidence="1 2">
    <name type="scientific">Pseudonocardia xishanensis</name>
    <dbReference type="NCBI Taxonomy" id="630995"/>
    <lineage>
        <taxon>Bacteria</taxon>
        <taxon>Bacillati</taxon>
        <taxon>Actinomycetota</taxon>
        <taxon>Actinomycetes</taxon>
        <taxon>Pseudonocardiales</taxon>
        <taxon>Pseudonocardiaceae</taxon>
        <taxon>Pseudonocardia</taxon>
    </lineage>
</organism>
<dbReference type="EMBL" id="BAABGT010000049">
    <property type="protein sequence ID" value="GAA4549281.1"/>
    <property type="molecule type" value="Genomic_DNA"/>
</dbReference>
<proteinExistence type="predicted"/>
<evidence type="ECO:0000313" key="1">
    <source>
        <dbReference type="EMBL" id="GAA4549281.1"/>
    </source>
</evidence>
<comment type="caution">
    <text evidence="1">The sequence shown here is derived from an EMBL/GenBank/DDBJ whole genome shotgun (WGS) entry which is preliminary data.</text>
</comment>
<reference evidence="2" key="1">
    <citation type="journal article" date="2019" name="Int. J. Syst. Evol. Microbiol.">
        <title>The Global Catalogue of Microorganisms (GCM) 10K type strain sequencing project: providing services to taxonomists for standard genome sequencing and annotation.</title>
        <authorList>
            <consortium name="The Broad Institute Genomics Platform"/>
            <consortium name="The Broad Institute Genome Sequencing Center for Infectious Disease"/>
            <person name="Wu L."/>
            <person name="Ma J."/>
        </authorList>
    </citation>
    <scope>NUCLEOTIDE SEQUENCE [LARGE SCALE GENOMIC DNA]</scope>
    <source>
        <strain evidence="2">JCM 17906</strain>
    </source>
</reference>
<gene>
    <name evidence="1" type="ORF">GCM10023175_37050</name>
</gene>
<dbReference type="Proteomes" id="UP001501598">
    <property type="component" value="Unassembled WGS sequence"/>
</dbReference>